<feature type="transmembrane region" description="Helical" evidence="7">
    <location>
        <begin position="138"/>
        <end position="161"/>
    </location>
</feature>
<dbReference type="PANTHER" id="PTHR42810:SF2">
    <property type="entry name" value="PURINE PERMEASE C1399.01C-RELATED"/>
    <property type="match status" value="1"/>
</dbReference>
<feature type="transmembrane region" description="Helical" evidence="7">
    <location>
        <begin position="100"/>
        <end position="126"/>
    </location>
</feature>
<dbReference type="EMBL" id="DRSQ01000119">
    <property type="protein sequence ID" value="HHE32124.1"/>
    <property type="molecule type" value="Genomic_DNA"/>
</dbReference>
<dbReference type="AlphaFoldDB" id="A0A7C5HJF7"/>
<feature type="transmembrane region" description="Helical" evidence="7">
    <location>
        <begin position="356"/>
        <end position="374"/>
    </location>
</feature>
<keyword evidence="6 7" id="KW-0472">Membrane</keyword>
<evidence type="ECO:0000256" key="2">
    <source>
        <dbReference type="ARBA" id="ARBA00008821"/>
    </source>
</evidence>
<keyword evidence="3" id="KW-0813">Transport</keyword>
<feature type="transmembrane region" description="Helical" evidence="7">
    <location>
        <begin position="290"/>
        <end position="308"/>
    </location>
</feature>
<feature type="transmembrane region" description="Helical" evidence="7">
    <location>
        <begin position="57"/>
        <end position="80"/>
    </location>
</feature>
<dbReference type="Proteomes" id="UP000886058">
    <property type="component" value="Unassembled WGS sequence"/>
</dbReference>
<evidence type="ECO:0000256" key="5">
    <source>
        <dbReference type="ARBA" id="ARBA00022989"/>
    </source>
</evidence>
<dbReference type="PANTHER" id="PTHR42810">
    <property type="entry name" value="PURINE PERMEASE C1399.01C-RELATED"/>
    <property type="match status" value="1"/>
</dbReference>
<evidence type="ECO:0000256" key="6">
    <source>
        <dbReference type="ARBA" id="ARBA00023136"/>
    </source>
</evidence>
<dbReference type="GO" id="GO:0042907">
    <property type="term" value="F:xanthine transmembrane transporter activity"/>
    <property type="evidence" value="ECO:0007669"/>
    <property type="project" value="TreeGrafter"/>
</dbReference>
<dbReference type="NCBIfam" id="NF037981">
    <property type="entry name" value="NCS2_1"/>
    <property type="match status" value="1"/>
</dbReference>
<sequence length="457" mass="48959">MKSEDAKHIEYGFNEMPPPGQLLILSLQHVMLMFVSIGLAIIFAGQINGSTEFTATLVMLSMIAAGIGSIIQSAGFPYIGSGYLCPNICGPSYLSLSLSAAWVGGMPLVRGMIFLTGLVEMAFAPLVHKLKNIFPQFIVGLVVAMVGVSVIRMSVISFFGLEFRADVVRGGDIAIGAISLLVMVFSNIWGRGLVRIYCLLIGMIVGWIASFIILPEYFLKLQILKSCPMFALPVIGPEFRHISVRADMLLPFLVIAISGSLKSFGNLLAAQKASQPELKEVDYTRIRKGILADGVATALAGLLGGLAVDTSSSNIGLAGSTKVLSRWISVGAGVIFILLAFCPKVTWAMSLMPKPVLGASMIFAGCFMISAGLQEMFQETWDSRKTFTVGIALFFGLSTAFLPGLYARTPAYVQAVFTDPLPTSTVLAIILHLLINLDRTVPKMLQRIGLSTTGSGK</sequence>
<dbReference type="Pfam" id="PF00860">
    <property type="entry name" value="Xan_ur_permease"/>
    <property type="match status" value="1"/>
</dbReference>
<dbReference type="InterPro" id="IPR006043">
    <property type="entry name" value="NCS2"/>
</dbReference>
<evidence type="ECO:0000256" key="4">
    <source>
        <dbReference type="ARBA" id="ARBA00022692"/>
    </source>
</evidence>
<feature type="transmembrane region" description="Helical" evidence="7">
    <location>
        <begin position="173"/>
        <end position="189"/>
    </location>
</feature>
<evidence type="ECO:0000256" key="7">
    <source>
        <dbReference type="SAM" id="Phobius"/>
    </source>
</evidence>
<evidence type="ECO:0000256" key="1">
    <source>
        <dbReference type="ARBA" id="ARBA00004141"/>
    </source>
</evidence>
<comment type="subcellular location">
    <subcellularLocation>
        <location evidence="1">Membrane</location>
        <topology evidence="1">Multi-pass membrane protein</topology>
    </subcellularLocation>
</comment>
<gene>
    <name evidence="8" type="ORF">ENL07_05715</name>
</gene>
<reference evidence="8" key="1">
    <citation type="journal article" date="2020" name="mSystems">
        <title>Genome- and Community-Level Interaction Insights into Carbon Utilization and Element Cycling Functions of Hydrothermarchaeota in Hydrothermal Sediment.</title>
        <authorList>
            <person name="Zhou Z."/>
            <person name="Liu Y."/>
            <person name="Xu W."/>
            <person name="Pan J."/>
            <person name="Luo Z.H."/>
            <person name="Li M."/>
        </authorList>
    </citation>
    <scope>NUCLEOTIDE SEQUENCE [LARGE SCALE GENOMIC DNA]</scope>
    <source>
        <strain evidence="8">HyVt-633</strain>
    </source>
</reference>
<comment type="caution">
    <text evidence="8">The sequence shown here is derived from an EMBL/GenBank/DDBJ whole genome shotgun (WGS) entry which is preliminary data.</text>
</comment>
<feature type="transmembrane region" description="Helical" evidence="7">
    <location>
        <begin position="386"/>
        <end position="405"/>
    </location>
</feature>
<comment type="similarity">
    <text evidence="2">Belongs to the nucleobase:cation symporter-2 (NCS2) (TC 2.A.40) family.</text>
</comment>
<feature type="transmembrane region" description="Helical" evidence="7">
    <location>
        <begin position="412"/>
        <end position="435"/>
    </location>
</feature>
<feature type="transmembrane region" description="Helical" evidence="7">
    <location>
        <begin position="328"/>
        <end position="349"/>
    </location>
</feature>
<feature type="transmembrane region" description="Helical" evidence="7">
    <location>
        <begin position="22"/>
        <end position="45"/>
    </location>
</feature>
<evidence type="ECO:0000313" key="8">
    <source>
        <dbReference type="EMBL" id="HHE32124.1"/>
    </source>
</evidence>
<feature type="transmembrane region" description="Helical" evidence="7">
    <location>
        <begin position="196"/>
        <end position="214"/>
    </location>
</feature>
<name>A0A7C5HJF7_9CHLB</name>
<accession>A0A7C5HJF7</accession>
<feature type="transmembrane region" description="Helical" evidence="7">
    <location>
        <begin position="248"/>
        <end position="269"/>
    </location>
</feature>
<keyword evidence="5 7" id="KW-1133">Transmembrane helix</keyword>
<keyword evidence="4 7" id="KW-0812">Transmembrane</keyword>
<dbReference type="GO" id="GO:0005886">
    <property type="term" value="C:plasma membrane"/>
    <property type="evidence" value="ECO:0007669"/>
    <property type="project" value="TreeGrafter"/>
</dbReference>
<organism evidence="8">
    <name type="scientific">Chlorobaculum parvum</name>
    <dbReference type="NCBI Taxonomy" id="274539"/>
    <lineage>
        <taxon>Bacteria</taxon>
        <taxon>Pseudomonadati</taxon>
        <taxon>Chlorobiota</taxon>
        <taxon>Chlorobiia</taxon>
        <taxon>Chlorobiales</taxon>
        <taxon>Chlorobiaceae</taxon>
        <taxon>Chlorobaculum</taxon>
    </lineage>
</organism>
<protein>
    <submittedName>
        <fullName evidence="8">Xanthine permease</fullName>
    </submittedName>
</protein>
<evidence type="ECO:0000256" key="3">
    <source>
        <dbReference type="ARBA" id="ARBA00022448"/>
    </source>
</evidence>
<proteinExistence type="inferred from homology"/>